<keyword evidence="2" id="KW-1185">Reference proteome</keyword>
<dbReference type="EMBL" id="QBUD01000004">
    <property type="protein sequence ID" value="PUB15488.1"/>
    <property type="molecule type" value="Genomic_DNA"/>
</dbReference>
<evidence type="ECO:0000313" key="2">
    <source>
        <dbReference type="Proteomes" id="UP000244523"/>
    </source>
</evidence>
<dbReference type="AlphaFoldDB" id="A0A2T6KIF2"/>
<gene>
    <name evidence="1" type="ORF">C8N45_104108</name>
</gene>
<name>A0A2T6KIF2_9RHOB</name>
<protein>
    <recommendedName>
        <fullName evidence="3">Lipoprotein</fullName>
    </recommendedName>
</protein>
<dbReference type="PROSITE" id="PS51257">
    <property type="entry name" value="PROKAR_LIPOPROTEIN"/>
    <property type="match status" value="1"/>
</dbReference>
<dbReference type="OrthoDB" id="7666390at2"/>
<sequence length="204" mass="22535">MLRRQFLIGAPLALSACATQEVWAPDNVVSKAVYRGTGPKSLTLYTMLNVGSDNGAHSALLIDASQRVMFDPAGSWEQSRMPERNDVLFGVTPELEQYYVSFHARVTYYVVGHKIEVSPDVAEQAFKKALQVGPVAQANCTRFTSRLLRSLPGFADLPQTWFPDKLNTAFGQLPGVETRVYRENDADDKSIAAREIAAALRTEP</sequence>
<dbReference type="RefSeq" id="WP_108386168.1">
    <property type="nucleotide sequence ID" value="NZ_QBUD01000004.1"/>
</dbReference>
<organism evidence="1 2">
    <name type="scientific">Yoonia sediminilitoris</name>
    <dbReference type="NCBI Taxonomy" id="1286148"/>
    <lineage>
        <taxon>Bacteria</taxon>
        <taxon>Pseudomonadati</taxon>
        <taxon>Pseudomonadota</taxon>
        <taxon>Alphaproteobacteria</taxon>
        <taxon>Rhodobacterales</taxon>
        <taxon>Paracoccaceae</taxon>
        <taxon>Yoonia</taxon>
    </lineage>
</organism>
<comment type="caution">
    <text evidence="1">The sequence shown here is derived from an EMBL/GenBank/DDBJ whole genome shotgun (WGS) entry which is preliminary data.</text>
</comment>
<reference evidence="1 2" key="1">
    <citation type="submission" date="2018-04" db="EMBL/GenBank/DDBJ databases">
        <title>Genomic Encyclopedia of Archaeal and Bacterial Type Strains, Phase II (KMG-II): from individual species to whole genera.</title>
        <authorList>
            <person name="Goeker M."/>
        </authorList>
    </citation>
    <scope>NUCLEOTIDE SEQUENCE [LARGE SCALE GENOMIC DNA]</scope>
    <source>
        <strain evidence="1 2">DSM 29955</strain>
    </source>
</reference>
<evidence type="ECO:0000313" key="1">
    <source>
        <dbReference type="EMBL" id="PUB15488.1"/>
    </source>
</evidence>
<proteinExistence type="predicted"/>
<dbReference type="Proteomes" id="UP000244523">
    <property type="component" value="Unassembled WGS sequence"/>
</dbReference>
<accession>A0A2T6KIF2</accession>
<evidence type="ECO:0008006" key="3">
    <source>
        <dbReference type="Google" id="ProtNLM"/>
    </source>
</evidence>